<organism evidence="1 2">
    <name type="scientific">Pistacia integerrima</name>
    <dbReference type="NCBI Taxonomy" id="434235"/>
    <lineage>
        <taxon>Eukaryota</taxon>
        <taxon>Viridiplantae</taxon>
        <taxon>Streptophyta</taxon>
        <taxon>Embryophyta</taxon>
        <taxon>Tracheophyta</taxon>
        <taxon>Spermatophyta</taxon>
        <taxon>Magnoliopsida</taxon>
        <taxon>eudicotyledons</taxon>
        <taxon>Gunneridae</taxon>
        <taxon>Pentapetalae</taxon>
        <taxon>rosids</taxon>
        <taxon>malvids</taxon>
        <taxon>Sapindales</taxon>
        <taxon>Anacardiaceae</taxon>
        <taxon>Pistacia</taxon>
    </lineage>
</organism>
<keyword evidence="2" id="KW-1185">Reference proteome</keyword>
<dbReference type="Proteomes" id="UP001163603">
    <property type="component" value="Chromosome 3"/>
</dbReference>
<sequence length="443" mass="50866">MDDTISIHKFKRRKFLMGEDADKGEDKISKMPDSILRKILSLLPIEDVLRTSLLSKRWRCLWTSISDLDFFENSLLCRPFLADTNFVNSVERLLLLHDSSNIQKFHLKLDFSVCPLRVTTWIAAAVRCQVQEFDLSLPNEVPVVLPDNLFTCELLKKLKLQMNSIFIFPDLIHMTNLTTLHVTATFPYDRSTENLFSGCPLLQELVLHNCVWRHSDIITISVPNIRTLTISRDCLQPFPHGFYDSVRISAPKLTSLKCINYLSGEVFLCNLPSLVDAYIDIQGMKYMDVVVQERANKATWWSLRSQISYGVKSYPSSRIFASYDIFRVPLPVFGNLTHLKVNSVHRHTSAELLHILRKSPNLESLEMPMVRNQKPSLVFSYCTLRHYDSILLENSDLDRILPECGGGCIFSKTFIAKCNGAGEDNNNLFRDHCAEFEDAKEDY</sequence>
<comment type="caution">
    <text evidence="1">The sequence shown here is derived from an EMBL/GenBank/DDBJ whole genome shotgun (WGS) entry which is preliminary data.</text>
</comment>
<protein>
    <submittedName>
        <fullName evidence="1">Uncharacterized protein</fullName>
    </submittedName>
</protein>
<dbReference type="EMBL" id="CM047738">
    <property type="protein sequence ID" value="KAJ0045167.1"/>
    <property type="molecule type" value="Genomic_DNA"/>
</dbReference>
<evidence type="ECO:0000313" key="1">
    <source>
        <dbReference type="EMBL" id="KAJ0045167.1"/>
    </source>
</evidence>
<reference evidence="2" key="1">
    <citation type="journal article" date="2023" name="G3 (Bethesda)">
        <title>Genome assembly and association tests identify interacting loci associated with vigor, precocity, and sex in interspecific pistachio rootstocks.</title>
        <authorList>
            <person name="Palmer W."/>
            <person name="Jacygrad E."/>
            <person name="Sagayaradj S."/>
            <person name="Cavanaugh K."/>
            <person name="Han R."/>
            <person name="Bertier L."/>
            <person name="Beede B."/>
            <person name="Kafkas S."/>
            <person name="Golino D."/>
            <person name="Preece J."/>
            <person name="Michelmore R."/>
        </authorList>
    </citation>
    <scope>NUCLEOTIDE SEQUENCE [LARGE SCALE GENOMIC DNA]</scope>
</reference>
<accession>A0ACC0Z1L1</accession>
<evidence type="ECO:0000313" key="2">
    <source>
        <dbReference type="Proteomes" id="UP001163603"/>
    </source>
</evidence>
<gene>
    <name evidence="1" type="ORF">Pint_04909</name>
</gene>
<proteinExistence type="predicted"/>
<name>A0ACC0Z1L1_9ROSI</name>